<feature type="domain" description="OLD protein-like TOPRIM" evidence="2">
    <location>
        <begin position="434"/>
        <end position="501"/>
    </location>
</feature>
<dbReference type="Gene3D" id="3.40.50.300">
    <property type="entry name" value="P-loop containing nucleotide triphosphate hydrolases"/>
    <property type="match status" value="2"/>
</dbReference>
<comment type="caution">
    <text evidence="3">The sequence shown here is derived from an EMBL/GenBank/DDBJ whole genome shotgun (WGS) entry which is preliminary data.</text>
</comment>
<dbReference type="InterPro" id="IPR027417">
    <property type="entry name" value="P-loop_NTPase"/>
</dbReference>
<dbReference type="EMBL" id="WWCN01000006">
    <property type="protein sequence ID" value="MYM23262.1"/>
    <property type="molecule type" value="Genomic_DNA"/>
</dbReference>
<accession>A0A6L8KBM8</accession>
<dbReference type="AlphaFoldDB" id="A0A6L8KBM8"/>
<dbReference type="InterPro" id="IPR041685">
    <property type="entry name" value="AAA_GajA/Old/RecF-like"/>
</dbReference>
<dbReference type="Proteomes" id="UP000479335">
    <property type="component" value="Unassembled WGS sequence"/>
</dbReference>
<feature type="domain" description="Endonuclease GajA/Old nuclease/RecF-like AAA" evidence="1">
    <location>
        <begin position="1"/>
        <end position="386"/>
    </location>
</feature>
<dbReference type="Pfam" id="PF13175">
    <property type="entry name" value="AAA_15"/>
    <property type="match status" value="1"/>
</dbReference>
<dbReference type="PANTHER" id="PTHR43581">
    <property type="entry name" value="ATP/GTP PHOSPHATASE"/>
    <property type="match status" value="1"/>
</dbReference>
<gene>
    <name evidence="3" type="ORF">GTP46_11455</name>
</gene>
<reference evidence="3 4" key="1">
    <citation type="submission" date="2019-12" db="EMBL/GenBank/DDBJ databases">
        <title>Novel species isolated from a subtropical stream in China.</title>
        <authorList>
            <person name="Lu H."/>
        </authorList>
    </citation>
    <scope>NUCLEOTIDE SEQUENCE [LARGE SCALE GENOMIC DNA]</scope>
    <source>
        <strain evidence="3 4">FT135W</strain>
    </source>
</reference>
<evidence type="ECO:0000259" key="1">
    <source>
        <dbReference type="Pfam" id="PF13175"/>
    </source>
</evidence>
<evidence type="ECO:0000259" key="2">
    <source>
        <dbReference type="Pfam" id="PF20469"/>
    </source>
</evidence>
<dbReference type="RefSeq" id="WP_161006754.1">
    <property type="nucleotide sequence ID" value="NZ_WWCN01000006.1"/>
</dbReference>
<dbReference type="CDD" id="cd01026">
    <property type="entry name" value="TOPRIM_OLD"/>
    <property type="match status" value="1"/>
</dbReference>
<dbReference type="SUPFAM" id="SSF52540">
    <property type="entry name" value="P-loop containing nucleoside triphosphate hydrolases"/>
    <property type="match status" value="1"/>
</dbReference>
<evidence type="ECO:0000313" key="4">
    <source>
        <dbReference type="Proteomes" id="UP000479335"/>
    </source>
</evidence>
<dbReference type="InterPro" id="IPR051396">
    <property type="entry name" value="Bact_Antivir_Def_Nuclease"/>
</dbReference>
<organism evidence="3 4">
    <name type="scientific">Duganella flavida</name>
    <dbReference type="NCBI Taxonomy" id="2692175"/>
    <lineage>
        <taxon>Bacteria</taxon>
        <taxon>Pseudomonadati</taxon>
        <taxon>Pseudomonadota</taxon>
        <taxon>Betaproteobacteria</taxon>
        <taxon>Burkholderiales</taxon>
        <taxon>Oxalobacteraceae</taxon>
        <taxon>Telluria group</taxon>
        <taxon>Duganella</taxon>
    </lineage>
</organism>
<dbReference type="Pfam" id="PF20469">
    <property type="entry name" value="OLD-like_TOPRIM"/>
    <property type="match status" value="1"/>
</dbReference>
<evidence type="ECO:0000313" key="3">
    <source>
        <dbReference type="EMBL" id="MYM23262.1"/>
    </source>
</evidence>
<dbReference type="PANTHER" id="PTHR43581:SF4">
    <property type="entry name" value="ATP_GTP PHOSPHATASE"/>
    <property type="match status" value="1"/>
</dbReference>
<sequence length="711" mass="79312">MHISKLTLVNFRNFRNATLIFKKGINTIIGENGSGKSNLFRAIRLLLDENMVRAAFRLAEEDFNRGIGSWKGHWIIISLEFEDISHDESIQALFLHGTSVIGAAPVGKATYNLIFRPKKDIRQKLSKLKVGDKPALAEIFDKLTISDYETIFTGRSTCDFSDLKTYASIVGDFDNVIFPKETEFPQIGSKTPIYLSLTKEVCFTYIQALRDVVSEFHNNRTNPLFNLLKSKSGDINPAALAPIVKMVGDLNTSIEQLDDVKLIRGDIHKTIKETAGETYSPATLSIRSNLPSEAEELFQSLRLFVGESHDSYEGGINELSLGGANLIYLTLKILEFKYQKEKRVLANFLVVEEPEAHIHTHIQKTLFDRMQYSETQVIYSTHSTHISEVSAVESVNIIGRDGTFCEVYQPSNGLTPAEIGSVQRYLDAIRSNLLFARSVILIEGDAEEILVPILVKKVFGISLDELGISLINIRSTGFQNVALLFHDDRIKKRCAIVTDLDAAFLNVAAEVGDTAARTSYKEKCAASQKAGAERKVILDKFATGNKWLGTYYAAHTFEVDFIECGNSAIMAKLVDEVYKDGATIATAKAEISSGNKALYGKRVLTMATQEGKGWFAIKIGAHVDWKTKIPKYLINAIVLTHYQFSREVLANIIRYRAGLHSMEPAPPADIALLLSYVDEFVLGKIELTDIRKHYLAILPGDIFNDFLAVWQ</sequence>
<protein>
    <submittedName>
        <fullName evidence="3">AAA family ATPase</fullName>
    </submittedName>
</protein>
<name>A0A6L8KBM8_9BURK</name>
<dbReference type="InterPro" id="IPR034139">
    <property type="entry name" value="TOPRIM_OLD"/>
</dbReference>
<proteinExistence type="predicted"/>
<keyword evidence="4" id="KW-1185">Reference proteome</keyword>